<feature type="transmembrane region" description="Helical" evidence="1">
    <location>
        <begin position="23"/>
        <end position="46"/>
    </location>
</feature>
<evidence type="ECO:0000313" key="2">
    <source>
        <dbReference type="EMBL" id="KAF6149531.1"/>
    </source>
</evidence>
<accession>A0A7J7M3S3</accession>
<evidence type="ECO:0000313" key="3">
    <source>
        <dbReference type="Proteomes" id="UP000541444"/>
    </source>
</evidence>
<proteinExistence type="predicted"/>
<evidence type="ECO:0000256" key="1">
    <source>
        <dbReference type="SAM" id="Phobius"/>
    </source>
</evidence>
<reference evidence="2 3" key="1">
    <citation type="journal article" date="2020" name="IScience">
        <title>Genome Sequencing of the Endangered Kingdonia uniflora (Circaeasteraceae, Ranunculales) Reveals Potential Mechanisms of Evolutionary Specialization.</title>
        <authorList>
            <person name="Sun Y."/>
            <person name="Deng T."/>
            <person name="Zhang A."/>
            <person name="Moore M.J."/>
            <person name="Landis J.B."/>
            <person name="Lin N."/>
            <person name="Zhang H."/>
            <person name="Zhang X."/>
            <person name="Huang J."/>
            <person name="Zhang X."/>
            <person name="Sun H."/>
            <person name="Wang H."/>
        </authorList>
    </citation>
    <scope>NUCLEOTIDE SEQUENCE [LARGE SCALE GENOMIC DNA]</scope>
    <source>
        <strain evidence="2">TB1705</strain>
        <tissue evidence="2">Leaf</tissue>
    </source>
</reference>
<organism evidence="2 3">
    <name type="scientific">Kingdonia uniflora</name>
    <dbReference type="NCBI Taxonomy" id="39325"/>
    <lineage>
        <taxon>Eukaryota</taxon>
        <taxon>Viridiplantae</taxon>
        <taxon>Streptophyta</taxon>
        <taxon>Embryophyta</taxon>
        <taxon>Tracheophyta</taxon>
        <taxon>Spermatophyta</taxon>
        <taxon>Magnoliopsida</taxon>
        <taxon>Ranunculales</taxon>
        <taxon>Circaeasteraceae</taxon>
        <taxon>Kingdonia</taxon>
    </lineage>
</organism>
<protein>
    <submittedName>
        <fullName evidence="2">Uncharacterized protein</fullName>
    </submittedName>
</protein>
<keyword evidence="1" id="KW-0812">Transmembrane</keyword>
<name>A0A7J7M3S3_9MAGN</name>
<dbReference type="AlphaFoldDB" id="A0A7J7M3S3"/>
<gene>
    <name evidence="2" type="ORF">GIB67_003679</name>
</gene>
<keyword evidence="1" id="KW-1133">Transmembrane helix</keyword>
<dbReference type="EMBL" id="JACGCM010001793">
    <property type="protein sequence ID" value="KAF6149531.1"/>
    <property type="molecule type" value="Genomic_DNA"/>
</dbReference>
<keyword evidence="3" id="KW-1185">Reference proteome</keyword>
<sequence>MVQLSHRRASMLVLVATLSGRWLSYYVLAVLAAVVLQSLGLLLSFINNIFSYLIATGY</sequence>
<keyword evidence="1" id="KW-0472">Membrane</keyword>
<comment type="caution">
    <text evidence="2">The sequence shown here is derived from an EMBL/GenBank/DDBJ whole genome shotgun (WGS) entry which is preliminary data.</text>
</comment>
<feature type="non-terminal residue" evidence="2">
    <location>
        <position position="58"/>
    </location>
</feature>
<dbReference type="Proteomes" id="UP000541444">
    <property type="component" value="Unassembled WGS sequence"/>
</dbReference>